<evidence type="ECO:0000313" key="2">
    <source>
        <dbReference type="EMBL" id="KXN65864.1"/>
    </source>
</evidence>
<gene>
    <name evidence="2" type="ORF">CONCODRAFT_12434</name>
</gene>
<dbReference type="PANTHER" id="PTHR47107:SF1">
    <property type="entry name" value="CERAMIDE-BINDING PROTEIN SVF1-RELATED"/>
    <property type="match status" value="1"/>
</dbReference>
<dbReference type="OrthoDB" id="2590239at2759"/>
<dbReference type="InterPro" id="IPR051385">
    <property type="entry name" value="Ceramide-binding_SVF1"/>
</dbReference>
<dbReference type="PANTHER" id="PTHR47107">
    <property type="entry name" value="SVF1-LIKE PROTEIN YDR222W-RELATED"/>
    <property type="match status" value="1"/>
</dbReference>
<evidence type="ECO:0000313" key="3">
    <source>
        <dbReference type="Proteomes" id="UP000070444"/>
    </source>
</evidence>
<evidence type="ECO:0000259" key="1">
    <source>
        <dbReference type="Pfam" id="PF17187"/>
    </source>
</evidence>
<proteinExistence type="predicted"/>
<reference evidence="2 3" key="1">
    <citation type="journal article" date="2015" name="Genome Biol. Evol.">
        <title>Phylogenomic analyses indicate that early fungi evolved digesting cell walls of algal ancestors of land plants.</title>
        <authorList>
            <person name="Chang Y."/>
            <person name="Wang S."/>
            <person name="Sekimoto S."/>
            <person name="Aerts A.L."/>
            <person name="Choi C."/>
            <person name="Clum A."/>
            <person name="LaButti K.M."/>
            <person name="Lindquist E.A."/>
            <person name="Yee Ngan C."/>
            <person name="Ohm R.A."/>
            <person name="Salamov A.A."/>
            <person name="Grigoriev I.V."/>
            <person name="Spatafora J.W."/>
            <person name="Berbee M.L."/>
        </authorList>
    </citation>
    <scope>NUCLEOTIDE SEQUENCE [LARGE SCALE GENOMIC DNA]</scope>
    <source>
        <strain evidence="2 3">NRRL 28638</strain>
    </source>
</reference>
<dbReference type="AlphaFoldDB" id="A0A137NT50"/>
<sequence length="291" mass="33235">MTTDNNPPNIVKTISCSINSFKVENNSLKVISDCVDIETILDEDTGKSKKIVKFKQLSEISGEFEFNSIDSGIQMWDEDGIIHFDENLDSGRYIKKNYVISNNVIGKIEIEGRKVNLEGDGIQGGIKFGVIPNLIYRKLNFFVFKSKSKKLVIFEVITIGEHTKEDNYGKVGYCFLYNGNNLEYVTTDYDLSFDEYPDEESGHPLIKNTKLKVENKYNQKQYSLQLSDIKPNFKIDILDTLPTIIKKVVQALITSPYIFTYYERAKLEVKDNRRNGGESDFGVGFITSNFL</sequence>
<dbReference type="Proteomes" id="UP000070444">
    <property type="component" value="Unassembled WGS sequence"/>
</dbReference>
<protein>
    <recommendedName>
        <fullName evidence="1">Svf1-like C-terminal domain-containing protein</fullName>
    </recommendedName>
</protein>
<accession>A0A137NT50</accession>
<feature type="domain" description="Svf1-like C-terminal" evidence="1">
    <location>
        <begin position="132"/>
        <end position="275"/>
    </location>
</feature>
<dbReference type="Pfam" id="PF17187">
    <property type="entry name" value="Svf1_C"/>
    <property type="match status" value="1"/>
</dbReference>
<dbReference type="InterPro" id="IPR033394">
    <property type="entry name" value="Svf1-like_C"/>
</dbReference>
<dbReference type="EMBL" id="KQ964804">
    <property type="protein sequence ID" value="KXN65864.1"/>
    <property type="molecule type" value="Genomic_DNA"/>
</dbReference>
<name>A0A137NT50_CONC2</name>
<keyword evidence="3" id="KW-1185">Reference proteome</keyword>
<organism evidence="2 3">
    <name type="scientific">Conidiobolus coronatus (strain ATCC 28846 / CBS 209.66 / NRRL 28638)</name>
    <name type="common">Delacroixia coronata</name>
    <dbReference type="NCBI Taxonomy" id="796925"/>
    <lineage>
        <taxon>Eukaryota</taxon>
        <taxon>Fungi</taxon>
        <taxon>Fungi incertae sedis</taxon>
        <taxon>Zoopagomycota</taxon>
        <taxon>Entomophthoromycotina</taxon>
        <taxon>Entomophthoromycetes</taxon>
        <taxon>Entomophthorales</taxon>
        <taxon>Ancylistaceae</taxon>
        <taxon>Conidiobolus</taxon>
    </lineage>
</organism>
<dbReference type="GO" id="GO:0005737">
    <property type="term" value="C:cytoplasm"/>
    <property type="evidence" value="ECO:0007669"/>
    <property type="project" value="TreeGrafter"/>
</dbReference>